<evidence type="ECO:0000256" key="4">
    <source>
        <dbReference type="ARBA" id="ARBA00022692"/>
    </source>
</evidence>
<comment type="subcellular location">
    <subcellularLocation>
        <location evidence="1">Mitochondrion membrane</location>
        <topology evidence="1">Multi-pass membrane protein</topology>
    </subcellularLocation>
</comment>
<dbReference type="GO" id="GO:0015075">
    <property type="term" value="F:monoatomic ion transmembrane transporter activity"/>
    <property type="evidence" value="ECO:0007669"/>
    <property type="project" value="InterPro"/>
</dbReference>
<sequence length="384" mass="43149">MSKDAEECQPVAEVKAPIKTPETAISTPRELAEAIDEKPEPIKEEIDVKPQKDPNKQYIDDEGCPVINLDEPQWDGSTFSGRMKNYMAPRRLRYFFASSQTLKDAKELIRKYLCGEPLEDVTVNELWEAKHKFDSTFHPDTGEEISLPTRKSAVVPVDGLITGLMMTFYRSIPGIIIGQWAKQTYTSGFDFANRTCDKQEIKIPQYKAAYAMGTGSAIMTAIGLGSLIKKCHPPVLGRLVPFAGVAAATLIYNPFLNARVLNDGWQIYDQENNLLGCSPTAAAWALPAETIGKVAMVMPPMVIPPFIMHHLEYKKKLFCRYPWAQAPIQIGLCCLCIMFLTPMVRALFPDRSPMPFTQLEDEFQEDIKEACTPPDTVYMKNRIN</sequence>
<accession>A0AAD7Z4H5</accession>
<feature type="transmembrane region" description="Helical" evidence="10">
    <location>
        <begin position="326"/>
        <end position="348"/>
    </location>
</feature>
<evidence type="ECO:0000256" key="5">
    <source>
        <dbReference type="ARBA" id="ARBA00022970"/>
    </source>
</evidence>
<reference evidence="11" key="2">
    <citation type="submission" date="2023-05" db="EMBL/GenBank/DDBJ databases">
        <authorList>
            <person name="Fouks B."/>
        </authorList>
    </citation>
    <scope>NUCLEOTIDE SEQUENCE</scope>
    <source>
        <strain evidence="11">Stay&amp;Tobe</strain>
        <tissue evidence="11">Testes</tissue>
    </source>
</reference>
<feature type="region of interest" description="Disordered" evidence="9">
    <location>
        <begin position="36"/>
        <end position="57"/>
    </location>
</feature>
<name>A0AAD7Z4H5_DIPPU</name>
<proteinExistence type="inferred from homology"/>
<comment type="caution">
    <text evidence="11">The sequence shown here is derived from an EMBL/GenBank/DDBJ whole genome shotgun (WGS) entry which is preliminary data.</text>
</comment>
<evidence type="ECO:0000256" key="2">
    <source>
        <dbReference type="ARBA" id="ARBA00005974"/>
    </source>
</evidence>
<dbReference type="InterPro" id="IPR004686">
    <property type="entry name" value="Mtc"/>
</dbReference>
<keyword evidence="6 10" id="KW-1133">Transmembrane helix</keyword>
<evidence type="ECO:0008006" key="13">
    <source>
        <dbReference type="Google" id="ProtNLM"/>
    </source>
</evidence>
<keyword evidence="8 10" id="KW-0472">Membrane</keyword>
<protein>
    <recommendedName>
        <fullName evidence="13">Sideroflexin</fullName>
    </recommendedName>
</protein>
<dbReference type="EMBL" id="JASPKZ010010680">
    <property type="protein sequence ID" value="KAJ9573783.1"/>
    <property type="molecule type" value="Genomic_DNA"/>
</dbReference>
<dbReference type="PANTHER" id="PTHR11153">
    <property type="entry name" value="SIDEROFLEXIN"/>
    <property type="match status" value="1"/>
</dbReference>
<comment type="similarity">
    <text evidence="2">Belongs to the sideroflexin family.</text>
</comment>
<dbReference type="Pfam" id="PF03820">
    <property type="entry name" value="SFXNs"/>
    <property type="match status" value="1"/>
</dbReference>
<evidence type="ECO:0000256" key="10">
    <source>
        <dbReference type="SAM" id="Phobius"/>
    </source>
</evidence>
<evidence type="ECO:0000256" key="7">
    <source>
        <dbReference type="ARBA" id="ARBA00023128"/>
    </source>
</evidence>
<keyword evidence="12" id="KW-1185">Reference proteome</keyword>
<reference evidence="11" key="1">
    <citation type="journal article" date="2023" name="IScience">
        <title>Live-bearing cockroach genome reveals convergent evolutionary mechanisms linked to viviparity in insects and beyond.</title>
        <authorList>
            <person name="Fouks B."/>
            <person name="Harrison M.C."/>
            <person name="Mikhailova A.A."/>
            <person name="Marchal E."/>
            <person name="English S."/>
            <person name="Carruthers M."/>
            <person name="Jennings E.C."/>
            <person name="Chiamaka E.L."/>
            <person name="Frigard R.A."/>
            <person name="Pippel M."/>
            <person name="Attardo G.M."/>
            <person name="Benoit J.B."/>
            <person name="Bornberg-Bauer E."/>
            <person name="Tobe S.S."/>
        </authorList>
    </citation>
    <scope>NUCLEOTIDE SEQUENCE</scope>
    <source>
        <strain evidence="11">Stay&amp;Tobe</strain>
    </source>
</reference>
<keyword evidence="4 10" id="KW-0812">Transmembrane</keyword>
<dbReference type="GO" id="GO:0140300">
    <property type="term" value="P:serine import into mitochondrion"/>
    <property type="evidence" value="ECO:0007669"/>
    <property type="project" value="TreeGrafter"/>
</dbReference>
<evidence type="ECO:0000256" key="1">
    <source>
        <dbReference type="ARBA" id="ARBA00004225"/>
    </source>
</evidence>
<evidence type="ECO:0000256" key="9">
    <source>
        <dbReference type="SAM" id="MobiDB-lite"/>
    </source>
</evidence>
<gene>
    <name evidence="11" type="ORF">L9F63_008820</name>
</gene>
<dbReference type="Proteomes" id="UP001233999">
    <property type="component" value="Unassembled WGS sequence"/>
</dbReference>
<dbReference type="GO" id="GO:0005743">
    <property type="term" value="C:mitochondrial inner membrane"/>
    <property type="evidence" value="ECO:0007669"/>
    <property type="project" value="TreeGrafter"/>
</dbReference>
<feature type="transmembrane region" description="Helical" evidence="10">
    <location>
        <begin position="208"/>
        <end position="228"/>
    </location>
</feature>
<dbReference type="PANTHER" id="PTHR11153:SF8">
    <property type="entry name" value="SIDEROFLEXIN-1"/>
    <property type="match status" value="1"/>
</dbReference>
<dbReference type="AlphaFoldDB" id="A0AAD7Z4H5"/>
<evidence type="ECO:0000256" key="6">
    <source>
        <dbReference type="ARBA" id="ARBA00022989"/>
    </source>
</evidence>
<keyword evidence="3" id="KW-0813">Transport</keyword>
<evidence type="ECO:0000256" key="8">
    <source>
        <dbReference type="ARBA" id="ARBA00023136"/>
    </source>
</evidence>
<keyword evidence="7" id="KW-0496">Mitochondrion</keyword>
<keyword evidence="5" id="KW-0029">Amino-acid transport</keyword>
<feature type="transmembrane region" description="Helical" evidence="10">
    <location>
        <begin position="235"/>
        <end position="255"/>
    </location>
</feature>
<evidence type="ECO:0000313" key="12">
    <source>
        <dbReference type="Proteomes" id="UP001233999"/>
    </source>
</evidence>
<organism evidence="11 12">
    <name type="scientific">Diploptera punctata</name>
    <name type="common">Pacific beetle cockroach</name>
    <dbReference type="NCBI Taxonomy" id="6984"/>
    <lineage>
        <taxon>Eukaryota</taxon>
        <taxon>Metazoa</taxon>
        <taxon>Ecdysozoa</taxon>
        <taxon>Arthropoda</taxon>
        <taxon>Hexapoda</taxon>
        <taxon>Insecta</taxon>
        <taxon>Pterygota</taxon>
        <taxon>Neoptera</taxon>
        <taxon>Polyneoptera</taxon>
        <taxon>Dictyoptera</taxon>
        <taxon>Blattodea</taxon>
        <taxon>Blaberoidea</taxon>
        <taxon>Blaberidae</taxon>
        <taxon>Diplopterinae</taxon>
        <taxon>Diploptera</taxon>
    </lineage>
</organism>
<evidence type="ECO:0000313" key="11">
    <source>
        <dbReference type="EMBL" id="KAJ9573783.1"/>
    </source>
</evidence>
<evidence type="ECO:0000256" key="3">
    <source>
        <dbReference type="ARBA" id="ARBA00022448"/>
    </source>
</evidence>